<feature type="chain" id="PRO_5045789697" evidence="1">
    <location>
        <begin position="18"/>
        <end position="110"/>
    </location>
</feature>
<keyword evidence="3" id="KW-1185">Reference proteome</keyword>
<gene>
    <name evidence="2" type="ORF">Purlil1_913</name>
</gene>
<name>A0ABR0CEZ2_PURLI</name>
<comment type="caution">
    <text evidence="2">The sequence shown here is derived from an EMBL/GenBank/DDBJ whole genome shotgun (WGS) entry which is preliminary data.</text>
</comment>
<keyword evidence="1" id="KW-0732">Signal</keyword>
<evidence type="ECO:0000313" key="3">
    <source>
        <dbReference type="Proteomes" id="UP001287286"/>
    </source>
</evidence>
<proteinExistence type="predicted"/>
<dbReference type="Proteomes" id="UP001287286">
    <property type="component" value="Unassembled WGS sequence"/>
</dbReference>
<feature type="signal peptide" evidence="1">
    <location>
        <begin position="1"/>
        <end position="17"/>
    </location>
</feature>
<accession>A0ABR0CEZ2</accession>
<dbReference type="EMBL" id="JAWRVI010000003">
    <property type="protein sequence ID" value="KAK4094308.1"/>
    <property type="molecule type" value="Genomic_DNA"/>
</dbReference>
<organism evidence="2 3">
    <name type="scientific">Purpureocillium lilacinum</name>
    <name type="common">Paecilomyces lilacinus</name>
    <dbReference type="NCBI Taxonomy" id="33203"/>
    <lineage>
        <taxon>Eukaryota</taxon>
        <taxon>Fungi</taxon>
        <taxon>Dikarya</taxon>
        <taxon>Ascomycota</taxon>
        <taxon>Pezizomycotina</taxon>
        <taxon>Sordariomycetes</taxon>
        <taxon>Hypocreomycetidae</taxon>
        <taxon>Hypocreales</taxon>
        <taxon>Ophiocordycipitaceae</taxon>
        <taxon>Purpureocillium</taxon>
    </lineage>
</organism>
<reference evidence="2 3" key="1">
    <citation type="journal article" date="2024" name="Microbiol. Resour. Announc.">
        <title>Genome annotations for the ascomycete fungi Trichoderma harzianum, Trichoderma aggressivum, and Purpureocillium lilacinum.</title>
        <authorList>
            <person name="Beijen E.P.W."/>
            <person name="Ohm R.A."/>
        </authorList>
    </citation>
    <scope>NUCLEOTIDE SEQUENCE [LARGE SCALE GENOMIC DNA]</scope>
    <source>
        <strain evidence="2 3">CBS 150709</strain>
    </source>
</reference>
<evidence type="ECO:0000313" key="2">
    <source>
        <dbReference type="EMBL" id="KAK4094308.1"/>
    </source>
</evidence>
<protein>
    <submittedName>
        <fullName evidence="2">Uncharacterized protein</fullName>
    </submittedName>
</protein>
<evidence type="ECO:0000256" key="1">
    <source>
        <dbReference type="SAM" id="SignalP"/>
    </source>
</evidence>
<sequence>MKSSLALLACFFGLALASSDAAVPACKIVRIILFLSPSLPVEAAMELDTDVSSQTLHASLPVHRTSARREPRVAPPSVAAAFVKRFDAGQLLDLLPTFTHARSYALSSSS</sequence>